<keyword evidence="5 9" id="KW-0812">Transmembrane</keyword>
<keyword evidence="10" id="KW-0969">Cilium</keyword>
<organism evidence="10 11">
    <name type="scientific">Solirubrobacter phytolaccae</name>
    <dbReference type="NCBI Taxonomy" id="1404360"/>
    <lineage>
        <taxon>Bacteria</taxon>
        <taxon>Bacillati</taxon>
        <taxon>Actinomycetota</taxon>
        <taxon>Thermoleophilia</taxon>
        <taxon>Solirubrobacterales</taxon>
        <taxon>Solirubrobacteraceae</taxon>
        <taxon>Solirubrobacter</taxon>
    </lineage>
</organism>
<protein>
    <recommendedName>
        <fullName evidence="3 9">Flagellar biosynthetic protein FliQ</fullName>
    </recommendedName>
</protein>
<evidence type="ECO:0000256" key="6">
    <source>
        <dbReference type="ARBA" id="ARBA00022989"/>
    </source>
</evidence>
<dbReference type="GO" id="GO:0044780">
    <property type="term" value="P:bacterial-type flagellum assembly"/>
    <property type="evidence" value="ECO:0007669"/>
    <property type="project" value="InterPro"/>
</dbReference>
<evidence type="ECO:0000256" key="1">
    <source>
        <dbReference type="ARBA" id="ARBA00004651"/>
    </source>
</evidence>
<dbReference type="InterPro" id="IPR002191">
    <property type="entry name" value="Bac_export_3"/>
</dbReference>
<comment type="caution">
    <text evidence="10">The sequence shown here is derived from an EMBL/GenBank/DDBJ whole genome shotgun (WGS) entry which is preliminary data.</text>
</comment>
<evidence type="ECO:0000256" key="4">
    <source>
        <dbReference type="ARBA" id="ARBA00022475"/>
    </source>
</evidence>
<name>A0A9X3SI48_9ACTN</name>
<evidence type="ECO:0000256" key="3">
    <source>
        <dbReference type="ARBA" id="ARBA00021718"/>
    </source>
</evidence>
<dbReference type="InterPro" id="IPR006305">
    <property type="entry name" value="FliQ"/>
</dbReference>
<comment type="subcellular location">
    <subcellularLocation>
        <location evidence="1 9">Cell membrane</location>
        <topology evidence="1">Multi-pass membrane protein</topology>
    </subcellularLocation>
    <subcellularLocation>
        <location evidence="9">Bacterial flagellum basal body</location>
    </subcellularLocation>
</comment>
<sequence length="99" mass="10646">MNQDKVTSLLVDMMGVTMKVAMPMLLAALIVGLLISIFQAVTQIQEQTLSFIPKIVAMVVVLIVAGPWMLNTITDWTTNLWGGIAQTVDFQPVGGSDGP</sequence>
<dbReference type="EMBL" id="JAPDDP010000062">
    <property type="protein sequence ID" value="MDA0183842.1"/>
    <property type="molecule type" value="Genomic_DNA"/>
</dbReference>
<keyword evidence="10" id="KW-0966">Cell projection</keyword>
<keyword evidence="8 9" id="KW-0975">Bacterial flagellum</keyword>
<keyword evidence="7 9" id="KW-0472">Membrane</keyword>
<reference evidence="10" key="1">
    <citation type="submission" date="2022-10" db="EMBL/GenBank/DDBJ databases">
        <title>The WGS of Solirubrobacter phytolaccae KCTC 29190.</title>
        <authorList>
            <person name="Jiang Z."/>
        </authorList>
    </citation>
    <scope>NUCLEOTIDE SEQUENCE</scope>
    <source>
        <strain evidence="10">KCTC 29190</strain>
    </source>
</reference>
<evidence type="ECO:0000256" key="9">
    <source>
        <dbReference type="RuleBase" id="RU364090"/>
    </source>
</evidence>
<dbReference type="GO" id="GO:0009425">
    <property type="term" value="C:bacterial-type flagellum basal body"/>
    <property type="evidence" value="ECO:0007669"/>
    <property type="project" value="UniProtKB-SubCell"/>
</dbReference>
<evidence type="ECO:0000256" key="7">
    <source>
        <dbReference type="ARBA" id="ARBA00023136"/>
    </source>
</evidence>
<dbReference type="PANTHER" id="PTHR34040:SF2">
    <property type="entry name" value="FLAGELLAR BIOSYNTHETIC PROTEIN FLIQ"/>
    <property type="match status" value="1"/>
</dbReference>
<dbReference type="PIRSF" id="PIRSF004669">
    <property type="entry name" value="FliQ"/>
    <property type="match status" value="1"/>
</dbReference>
<keyword evidence="10" id="KW-0282">Flagellum</keyword>
<keyword evidence="6 9" id="KW-1133">Transmembrane helix</keyword>
<evidence type="ECO:0000313" key="11">
    <source>
        <dbReference type="Proteomes" id="UP001147653"/>
    </source>
</evidence>
<comment type="function">
    <text evidence="9">Role in flagellar biosynthesis.</text>
</comment>
<feature type="transmembrane region" description="Helical" evidence="9">
    <location>
        <begin position="51"/>
        <end position="70"/>
    </location>
</feature>
<evidence type="ECO:0000256" key="8">
    <source>
        <dbReference type="ARBA" id="ARBA00023143"/>
    </source>
</evidence>
<evidence type="ECO:0000256" key="2">
    <source>
        <dbReference type="ARBA" id="ARBA00006156"/>
    </source>
</evidence>
<dbReference type="Pfam" id="PF01313">
    <property type="entry name" value="Bac_export_3"/>
    <property type="match status" value="1"/>
</dbReference>
<dbReference type="NCBIfam" id="TIGR01402">
    <property type="entry name" value="fliQ"/>
    <property type="match status" value="1"/>
</dbReference>
<proteinExistence type="inferred from homology"/>
<dbReference type="PANTHER" id="PTHR34040">
    <property type="entry name" value="FLAGELLAR BIOSYNTHETIC PROTEIN FLIQ"/>
    <property type="match status" value="1"/>
</dbReference>
<comment type="similarity">
    <text evidence="2 9">Belongs to the FliQ/MopD/SpaQ family.</text>
</comment>
<feature type="transmembrane region" description="Helical" evidence="9">
    <location>
        <begin position="20"/>
        <end position="39"/>
    </location>
</feature>
<accession>A0A9X3SI48</accession>
<keyword evidence="11" id="KW-1185">Reference proteome</keyword>
<dbReference type="GO" id="GO:0005886">
    <property type="term" value="C:plasma membrane"/>
    <property type="evidence" value="ECO:0007669"/>
    <property type="project" value="UniProtKB-SubCell"/>
</dbReference>
<dbReference type="AlphaFoldDB" id="A0A9X3SI48"/>
<evidence type="ECO:0000256" key="5">
    <source>
        <dbReference type="ARBA" id="ARBA00022692"/>
    </source>
</evidence>
<dbReference type="Proteomes" id="UP001147653">
    <property type="component" value="Unassembled WGS sequence"/>
</dbReference>
<evidence type="ECO:0000313" key="10">
    <source>
        <dbReference type="EMBL" id="MDA0183842.1"/>
    </source>
</evidence>
<gene>
    <name evidence="9 10" type="primary">fliQ</name>
    <name evidence="10" type="ORF">OJ997_26285</name>
</gene>
<dbReference type="GO" id="GO:0009306">
    <property type="term" value="P:protein secretion"/>
    <property type="evidence" value="ECO:0007669"/>
    <property type="project" value="InterPro"/>
</dbReference>
<dbReference type="PRINTS" id="PR00952">
    <property type="entry name" value="TYPE3IMQPROT"/>
</dbReference>
<keyword evidence="4 9" id="KW-1003">Cell membrane</keyword>
<dbReference type="RefSeq" id="WP_270028256.1">
    <property type="nucleotide sequence ID" value="NZ_JAPDDP010000062.1"/>
</dbReference>